<comment type="similarity">
    <text evidence="1">Belongs to the peptidase C48 family.</text>
</comment>
<dbReference type="PANTHER" id="PTHR46468:SF1">
    <property type="entry name" value="SENTRIN-SPECIFIC PROTEASE 8"/>
    <property type="match status" value="1"/>
</dbReference>
<evidence type="ECO:0000256" key="3">
    <source>
        <dbReference type="ARBA" id="ARBA00022801"/>
    </source>
</evidence>
<comment type="caution">
    <text evidence="7">The sequence shown here is derived from an EMBL/GenBank/DDBJ whole genome shotgun (WGS) entry which is preliminary data.</text>
</comment>
<dbReference type="GO" id="GO:0019784">
    <property type="term" value="F:deNEDDylase activity"/>
    <property type="evidence" value="ECO:0007669"/>
    <property type="project" value="InterPro"/>
</dbReference>
<dbReference type="Pfam" id="PF02902">
    <property type="entry name" value="Peptidase_C48"/>
    <property type="match status" value="1"/>
</dbReference>
<protein>
    <recommendedName>
        <fullName evidence="6">Ubiquitin-like protease family profile domain-containing protein</fullName>
    </recommendedName>
</protein>
<dbReference type="InterPro" id="IPR044613">
    <property type="entry name" value="Nep1/2-like"/>
</dbReference>
<dbReference type="InterPro" id="IPR003653">
    <property type="entry name" value="Peptidase_C48_C"/>
</dbReference>
<dbReference type="Proteomes" id="UP001300502">
    <property type="component" value="Unassembled WGS sequence"/>
</dbReference>
<keyword evidence="2" id="KW-0645">Protease</keyword>
<evidence type="ECO:0000259" key="6">
    <source>
        <dbReference type="PROSITE" id="PS50600"/>
    </source>
</evidence>
<accession>A0AAV9IGD4</accession>
<keyword evidence="4" id="KW-0788">Thiol protease</keyword>
<evidence type="ECO:0000256" key="5">
    <source>
        <dbReference type="SAM" id="MobiDB-lite"/>
    </source>
</evidence>
<dbReference type="GO" id="GO:0008234">
    <property type="term" value="F:cysteine-type peptidase activity"/>
    <property type="evidence" value="ECO:0007669"/>
    <property type="project" value="UniProtKB-KW"/>
</dbReference>
<dbReference type="PROSITE" id="PS50600">
    <property type="entry name" value="ULP_PROTEASE"/>
    <property type="match status" value="1"/>
</dbReference>
<dbReference type="InterPro" id="IPR038765">
    <property type="entry name" value="Papain-like_cys_pep_sf"/>
</dbReference>
<evidence type="ECO:0000313" key="8">
    <source>
        <dbReference type="Proteomes" id="UP001300502"/>
    </source>
</evidence>
<evidence type="ECO:0000256" key="2">
    <source>
        <dbReference type="ARBA" id="ARBA00022670"/>
    </source>
</evidence>
<feature type="region of interest" description="Disordered" evidence="5">
    <location>
        <begin position="1"/>
        <end position="20"/>
    </location>
</feature>
<feature type="domain" description="Ubiquitin-like protease family profile" evidence="6">
    <location>
        <begin position="29"/>
        <end position="195"/>
    </location>
</feature>
<dbReference type="GO" id="GO:0000338">
    <property type="term" value="P:protein deneddylation"/>
    <property type="evidence" value="ECO:0007669"/>
    <property type="project" value="TreeGrafter"/>
</dbReference>
<organism evidence="7 8">
    <name type="scientific">Galdieria yellowstonensis</name>
    <dbReference type="NCBI Taxonomy" id="3028027"/>
    <lineage>
        <taxon>Eukaryota</taxon>
        <taxon>Rhodophyta</taxon>
        <taxon>Bangiophyceae</taxon>
        <taxon>Galdieriales</taxon>
        <taxon>Galdieriaceae</taxon>
        <taxon>Galdieria</taxon>
    </lineage>
</organism>
<gene>
    <name evidence="7" type="ORF">GAYE_SCF23G4298</name>
</gene>
<name>A0AAV9IGD4_9RHOD</name>
<dbReference type="AlphaFoldDB" id="A0AAV9IGD4"/>
<evidence type="ECO:0000256" key="4">
    <source>
        <dbReference type="ARBA" id="ARBA00022807"/>
    </source>
</evidence>
<keyword evidence="8" id="KW-1185">Reference proteome</keyword>
<keyword evidence="3" id="KW-0378">Hydrolase</keyword>
<proteinExistence type="inferred from homology"/>
<evidence type="ECO:0000313" key="7">
    <source>
        <dbReference type="EMBL" id="KAK4526384.1"/>
    </source>
</evidence>
<dbReference type="SUPFAM" id="SSF54001">
    <property type="entry name" value="Cysteine proteinases"/>
    <property type="match status" value="1"/>
</dbReference>
<evidence type="ECO:0000256" key="1">
    <source>
        <dbReference type="ARBA" id="ARBA00005234"/>
    </source>
</evidence>
<dbReference type="PANTHER" id="PTHR46468">
    <property type="entry name" value="SENTRIN-SPECIFIC PROTEASE 8"/>
    <property type="match status" value="1"/>
</dbReference>
<reference evidence="7 8" key="1">
    <citation type="submission" date="2022-07" db="EMBL/GenBank/DDBJ databases">
        <title>Genome-wide signatures of adaptation to extreme environments.</title>
        <authorList>
            <person name="Cho C.H."/>
            <person name="Yoon H.S."/>
        </authorList>
    </citation>
    <scope>NUCLEOTIDE SEQUENCE [LARGE SCALE GENOMIC DNA]</scope>
    <source>
        <strain evidence="7 8">108.79 E11</strain>
    </source>
</reference>
<dbReference type="EMBL" id="JANCYU010000039">
    <property type="protein sequence ID" value="KAK4526384.1"/>
    <property type="molecule type" value="Genomic_DNA"/>
</dbReference>
<dbReference type="GO" id="GO:0006508">
    <property type="term" value="P:proteolysis"/>
    <property type="evidence" value="ECO:0007669"/>
    <property type="project" value="UniProtKB-KW"/>
</dbReference>
<feature type="compositionally biased region" description="Basic and acidic residues" evidence="5">
    <location>
        <begin position="1"/>
        <end position="12"/>
    </location>
</feature>
<dbReference type="Gene3D" id="3.40.395.10">
    <property type="entry name" value="Adenoviral Proteinase, Chain A"/>
    <property type="match status" value="1"/>
</dbReference>
<sequence>MRWWSNERDQHPRSRMGKTDTPIATCGNITLYKQDLELLDAPNWINDRIIAFYAEYLNEQSAKNRDKQTVFCVDPSLVFWLLYCNDWNECVETLKNITGYEYILFPLNDSDALYSPESPLTGSHWTLLVFIPNRKLFIEYDSLQRSTPSKNGKAFADKLEKLFNLTGSQYVMEKVPTQTNNYDCGIYVMRIMELYVQYSAPPPLQTLHESLPSDQLTEKRKQLRQLLSSFS</sequence>